<feature type="non-terminal residue" evidence="1">
    <location>
        <position position="13"/>
    </location>
</feature>
<name>A0A1J8QEM0_9AGAM</name>
<comment type="caution">
    <text evidence="1">The sequence shown here is derived from an EMBL/GenBank/DDBJ whole genome shotgun (WGS) entry which is preliminary data.</text>
</comment>
<accession>A0A1J8QEM0</accession>
<sequence>MSCLRMQGSLTVI</sequence>
<dbReference type="EMBL" id="LVVM01006521">
    <property type="protein sequence ID" value="OJA07858.1"/>
    <property type="molecule type" value="Genomic_DNA"/>
</dbReference>
<gene>
    <name evidence="1" type="ORF">AZE42_13433</name>
</gene>
<evidence type="ECO:0000313" key="2">
    <source>
        <dbReference type="Proteomes" id="UP000183567"/>
    </source>
</evidence>
<evidence type="ECO:0000313" key="1">
    <source>
        <dbReference type="EMBL" id="OJA07858.1"/>
    </source>
</evidence>
<keyword evidence="2" id="KW-1185">Reference proteome</keyword>
<organism evidence="1 2">
    <name type="scientific">Rhizopogon vesiculosus</name>
    <dbReference type="NCBI Taxonomy" id="180088"/>
    <lineage>
        <taxon>Eukaryota</taxon>
        <taxon>Fungi</taxon>
        <taxon>Dikarya</taxon>
        <taxon>Basidiomycota</taxon>
        <taxon>Agaricomycotina</taxon>
        <taxon>Agaricomycetes</taxon>
        <taxon>Agaricomycetidae</taxon>
        <taxon>Boletales</taxon>
        <taxon>Suillineae</taxon>
        <taxon>Rhizopogonaceae</taxon>
        <taxon>Rhizopogon</taxon>
    </lineage>
</organism>
<reference evidence="1 2" key="1">
    <citation type="submission" date="2016-03" db="EMBL/GenBank/DDBJ databases">
        <title>Comparative genomics of the ectomycorrhizal sister species Rhizopogon vinicolor and Rhizopogon vesiculosus (Basidiomycota: Boletales) reveals a divergence of the mating type B locus.</title>
        <authorList>
            <person name="Mujic A.B."/>
            <person name="Kuo A."/>
            <person name="Tritt A."/>
            <person name="Lipzen A."/>
            <person name="Chen C."/>
            <person name="Johnson J."/>
            <person name="Sharma A."/>
            <person name="Barry K."/>
            <person name="Grigoriev I.V."/>
            <person name="Spatafora J.W."/>
        </authorList>
    </citation>
    <scope>NUCLEOTIDE SEQUENCE [LARGE SCALE GENOMIC DNA]</scope>
    <source>
        <strain evidence="1 2">AM-OR11-056</strain>
    </source>
</reference>
<proteinExistence type="predicted"/>
<dbReference type="Proteomes" id="UP000183567">
    <property type="component" value="Unassembled WGS sequence"/>
</dbReference>
<protein>
    <submittedName>
        <fullName evidence="1">Uncharacterized protein</fullName>
    </submittedName>
</protein>